<evidence type="ECO:0000256" key="7">
    <source>
        <dbReference type="SAM" id="Phobius"/>
    </source>
</evidence>
<feature type="transmembrane region" description="Helical" evidence="7">
    <location>
        <begin position="102"/>
        <end position="123"/>
    </location>
</feature>
<dbReference type="EMBL" id="CAFBPQ010000042">
    <property type="protein sequence ID" value="CAB5029220.1"/>
    <property type="molecule type" value="Genomic_DNA"/>
</dbReference>
<evidence type="ECO:0000259" key="8">
    <source>
        <dbReference type="PROSITE" id="PS50928"/>
    </source>
</evidence>
<dbReference type="InterPro" id="IPR045621">
    <property type="entry name" value="BPD_transp_1_N"/>
</dbReference>
<evidence type="ECO:0000256" key="5">
    <source>
        <dbReference type="ARBA" id="ARBA00022989"/>
    </source>
</evidence>
<accession>A0A6J7HAM4</accession>
<gene>
    <name evidence="9" type="ORF">UFOPK2683_01468</name>
    <name evidence="10" type="ORF">UFOPK3605_01448</name>
    <name evidence="11" type="ORF">UFOPK3897_00541</name>
    <name evidence="12" type="ORF">UFOPK4121_01197</name>
</gene>
<keyword evidence="3" id="KW-1003">Cell membrane</keyword>
<dbReference type="GO" id="GO:0005886">
    <property type="term" value="C:plasma membrane"/>
    <property type="evidence" value="ECO:0007669"/>
    <property type="project" value="UniProtKB-SubCell"/>
</dbReference>
<dbReference type="Pfam" id="PF19300">
    <property type="entry name" value="BPD_transp_1_N"/>
    <property type="match status" value="1"/>
</dbReference>
<sequence length="329" mass="36302">MELTKLIARRAVQLIIVLLFVSFFTFLLVRLLPGDPTDVIIPFGTAAKKAELRSDLGLGKPFFEQYADYLNNVLHGNLGKQYSSGRPVSDLVTQSFPVSIQLMIYAQFLALLFAIPLGIYSAYRAGSRADTTINTTGFALLAIPNFVVALFLSYFVGAQLKWLPTGGYAPGWLDPLFDGTRGADIGEHFNYMLLPAITLALGQIAIYMRLLRSDMIATLQENFISMARSKGISNRRILWRHALRPSSLTLLTVVGLNVGALIGGAVVVEVIFGIPGMGLKITQAIFSREYIELQGYVLVIAVLFVLINFTVDFLYTILDPRIRRGRSAT</sequence>
<dbReference type="EMBL" id="CAEZYK010000114">
    <property type="protein sequence ID" value="CAB4734130.1"/>
    <property type="molecule type" value="Genomic_DNA"/>
</dbReference>
<evidence type="ECO:0000256" key="4">
    <source>
        <dbReference type="ARBA" id="ARBA00022692"/>
    </source>
</evidence>
<dbReference type="PANTHER" id="PTHR43163">
    <property type="entry name" value="DIPEPTIDE TRANSPORT SYSTEM PERMEASE PROTEIN DPPB-RELATED"/>
    <property type="match status" value="1"/>
</dbReference>
<dbReference type="PROSITE" id="PS50928">
    <property type="entry name" value="ABC_TM1"/>
    <property type="match status" value="1"/>
</dbReference>
<keyword evidence="2" id="KW-0813">Transport</keyword>
<proteinExistence type="predicted"/>
<name>A0A6J7HAM4_9ZZZZ</name>
<feature type="transmembrane region" description="Helical" evidence="7">
    <location>
        <begin position="248"/>
        <end position="275"/>
    </location>
</feature>
<keyword evidence="5 7" id="KW-1133">Transmembrane helix</keyword>
<dbReference type="GO" id="GO:0055085">
    <property type="term" value="P:transmembrane transport"/>
    <property type="evidence" value="ECO:0007669"/>
    <property type="project" value="InterPro"/>
</dbReference>
<dbReference type="Pfam" id="PF00528">
    <property type="entry name" value="BPD_transp_1"/>
    <property type="match status" value="1"/>
</dbReference>
<dbReference type="SUPFAM" id="SSF161098">
    <property type="entry name" value="MetI-like"/>
    <property type="match status" value="1"/>
</dbReference>
<dbReference type="InterPro" id="IPR035906">
    <property type="entry name" value="MetI-like_sf"/>
</dbReference>
<feature type="transmembrane region" description="Helical" evidence="7">
    <location>
        <begin position="191"/>
        <end position="210"/>
    </location>
</feature>
<dbReference type="EMBL" id="CAFBOF010000006">
    <property type="protein sequence ID" value="CAB4972284.1"/>
    <property type="molecule type" value="Genomic_DNA"/>
</dbReference>
<evidence type="ECO:0000313" key="12">
    <source>
        <dbReference type="EMBL" id="CAB5029220.1"/>
    </source>
</evidence>
<reference evidence="10" key="1">
    <citation type="submission" date="2020-05" db="EMBL/GenBank/DDBJ databases">
        <authorList>
            <person name="Chiriac C."/>
            <person name="Salcher M."/>
            <person name="Ghai R."/>
            <person name="Kavagutti S V."/>
        </authorList>
    </citation>
    <scope>NUCLEOTIDE SEQUENCE</scope>
</reference>
<feature type="transmembrane region" description="Helical" evidence="7">
    <location>
        <begin position="295"/>
        <end position="318"/>
    </location>
</feature>
<evidence type="ECO:0000256" key="1">
    <source>
        <dbReference type="ARBA" id="ARBA00004651"/>
    </source>
</evidence>
<evidence type="ECO:0000313" key="11">
    <source>
        <dbReference type="EMBL" id="CAB4972284.1"/>
    </source>
</evidence>
<dbReference type="PANTHER" id="PTHR43163:SF6">
    <property type="entry name" value="DIPEPTIDE TRANSPORT SYSTEM PERMEASE PROTEIN DPPB-RELATED"/>
    <property type="match status" value="1"/>
</dbReference>
<keyword evidence="4 7" id="KW-0812">Transmembrane</keyword>
<evidence type="ECO:0000256" key="3">
    <source>
        <dbReference type="ARBA" id="ARBA00022475"/>
    </source>
</evidence>
<evidence type="ECO:0000256" key="2">
    <source>
        <dbReference type="ARBA" id="ARBA00022448"/>
    </source>
</evidence>
<feature type="transmembrane region" description="Helical" evidence="7">
    <location>
        <begin position="12"/>
        <end position="32"/>
    </location>
</feature>
<feature type="transmembrane region" description="Helical" evidence="7">
    <location>
        <begin position="135"/>
        <end position="156"/>
    </location>
</feature>
<keyword evidence="6 7" id="KW-0472">Membrane</keyword>
<organism evidence="10">
    <name type="scientific">freshwater metagenome</name>
    <dbReference type="NCBI Taxonomy" id="449393"/>
    <lineage>
        <taxon>unclassified sequences</taxon>
        <taxon>metagenomes</taxon>
        <taxon>ecological metagenomes</taxon>
    </lineage>
</organism>
<dbReference type="Gene3D" id="1.10.3720.10">
    <property type="entry name" value="MetI-like"/>
    <property type="match status" value="1"/>
</dbReference>
<evidence type="ECO:0000313" key="10">
    <source>
        <dbReference type="EMBL" id="CAB4916664.1"/>
    </source>
</evidence>
<evidence type="ECO:0000313" key="9">
    <source>
        <dbReference type="EMBL" id="CAB4734130.1"/>
    </source>
</evidence>
<dbReference type="InterPro" id="IPR000515">
    <property type="entry name" value="MetI-like"/>
</dbReference>
<feature type="domain" description="ABC transmembrane type-1" evidence="8">
    <location>
        <begin position="96"/>
        <end position="315"/>
    </location>
</feature>
<dbReference type="EMBL" id="CAFBMM010000104">
    <property type="protein sequence ID" value="CAB4916664.1"/>
    <property type="molecule type" value="Genomic_DNA"/>
</dbReference>
<protein>
    <submittedName>
        <fullName evidence="10">Unannotated protein</fullName>
    </submittedName>
</protein>
<dbReference type="CDD" id="cd06261">
    <property type="entry name" value="TM_PBP2"/>
    <property type="match status" value="1"/>
</dbReference>
<evidence type="ECO:0000256" key="6">
    <source>
        <dbReference type="ARBA" id="ARBA00023136"/>
    </source>
</evidence>
<dbReference type="AlphaFoldDB" id="A0A6J7HAM4"/>
<comment type="subcellular location">
    <subcellularLocation>
        <location evidence="1">Cell membrane</location>
        <topology evidence="1">Multi-pass membrane protein</topology>
    </subcellularLocation>
</comment>